<dbReference type="Proteomes" id="UP000479710">
    <property type="component" value="Unassembled WGS sequence"/>
</dbReference>
<accession>A0A6G1ESQ6</accession>
<evidence type="ECO:0000256" key="1">
    <source>
        <dbReference type="SAM" id="MobiDB-lite"/>
    </source>
</evidence>
<proteinExistence type="predicted"/>
<evidence type="ECO:0000313" key="3">
    <source>
        <dbReference type="Proteomes" id="UP000479710"/>
    </source>
</evidence>
<organism evidence="2 3">
    <name type="scientific">Oryza meyeriana var. granulata</name>
    <dbReference type="NCBI Taxonomy" id="110450"/>
    <lineage>
        <taxon>Eukaryota</taxon>
        <taxon>Viridiplantae</taxon>
        <taxon>Streptophyta</taxon>
        <taxon>Embryophyta</taxon>
        <taxon>Tracheophyta</taxon>
        <taxon>Spermatophyta</taxon>
        <taxon>Magnoliopsida</taxon>
        <taxon>Liliopsida</taxon>
        <taxon>Poales</taxon>
        <taxon>Poaceae</taxon>
        <taxon>BOP clade</taxon>
        <taxon>Oryzoideae</taxon>
        <taxon>Oryzeae</taxon>
        <taxon>Oryzinae</taxon>
        <taxon>Oryza</taxon>
        <taxon>Oryza meyeriana</taxon>
    </lineage>
</organism>
<feature type="compositionally biased region" description="Polar residues" evidence="1">
    <location>
        <begin position="1"/>
        <end position="11"/>
    </location>
</feature>
<feature type="region of interest" description="Disordered" evidence="1">
    <location>
        <begin position="1"/>
        <end position="106"/>
    </location>
</feature>
<gene>
    <name evidence="2" type="ORF">E2562_035569</name>
</gene>
<reference evidence="2 3" key="1">
    <citation type="submission" date="2019-11" db="EMBL/GenBank/DDBJ databases">
        <title>Whole genome sequence of Oryza granulata.</title>
        <authorList>
            <person name="Li W."/>
        </authorList>
    </citation>
    <scope>NUCLEOTIDE SEQUENCE [LARGE SCALE GENOMIC DNA]</scope>
    <source>
        <strain evidence="3">cv. Menghai</strain>
        <tissue evidence="2">Leaf</tissue>
    </source>
</reference>
<dbReference type="AlphaFoldDB" id="A0A6G1ESQ6"/>
<evidence type="ECO:0000313" key="2">
    <source>
        <dbReference type="EMBL" id="KAF0927661.1"/>
    </source>
</evidence>
<keyword evidence="3" id="KW-1185">Reference proteome</keyword>
<sequence length="106" mass="10716">MPTGTGFANNTSPSSSPSSSTVDATQGKVSAGFGPPVDCKGGANEKRTPSHYTHSPREPRKRIAAAVGRSIGPAINGCSRPSGGYLGFARGRRPSTSVARNGLSGT</sequence>
<name>A0A6G1ESQ6_9ORYZ</name>
<comment type="caution">
    <text evidence="2">The sequence shown here is derived from an EMBL/GenBank/DDBJ whole genome shotgun (WGS) entry which is preliminary data.</text>
</comment>
<dbReference type="EMBL" id="SPHZ02000003">
    <property type="protein sequence ID" value="KAF0927661.1"/>
    <property type="molecule type" value="Genomic_DNA"/>
</dbReference>
<protein>
    <submittedName>
        <fullName evidence="2">Uncharacterized protein</fullName>
    </submittedName>
</protein>